<comment type="caution">
    <text evidence="1">The sequence shown here is derived from an EMBL/GenBank/DDBJ whole genome shotgun (WGS) entry which is preliminary data.</text>
</comment>
<accession>R6TZT2</accession>
<dbReference type="Proteomes" id="UP000017938">
    <property type="component" value="Unassembled WGS sequence"/>
</dbReference>
<name>R6TZT2_9BACT</name>
<organism evidence="1 2">
    <name type="scientific">Candidatus Colimorpha enterica</name>
    <dbReference type="NCBI Taxonomy" id="3083063"/>
    <lineage>
        <taxon>Bacteria</taxon>
        <taxon>Pseudomonadati</taxon>
        <taxon>Bacteroidota</taxon>
        <taxon>Bacteroidia</taxon>
        <taxon>Bacteroidales</taxon>
        <taxon>Candidatus Colimorpha</taxon>
    </lineage>
</organism>
<dbReference type="AlphaFoldDB" id="R6TZT2"/>
<evidence type="ECO:0000313" key="1">
    <source>
        <dbReference type="EMBL" id="CDC75369.1"/>
    </source>
</evidence>
<evidence type="ECO:0000313" key="2">
    <source>
        <dbReference type="Proteomes" id="UP000017938"/>
    </source>
</evidence>
<dbReference type="AntiFam" id="ANF00007">
    <property type="entry name" value="Shadow ORF (opposite clpB)"/>
</dbReference>
<dbReference type="EMBL" id="CBFW010000296">
    <property type="protein sequence ID" value="CDC75369.1"/>
    <property type="molecule type" value="Genomic_DNA"/>
</dbReference>
<reference evidence="1" key="1">
    <citation type="submission" date="2012-11" db="EMBL/GenBank/DDBJ databases">
        <title>Dependencies among metagenomic species, viruses, plasmids and units of genetic variation.</title>
        <authorList>
            <person name="Nielsen H.B."/>
            <person name="Almeida M."/>
            <person name="Juncker A.S."/>
            <person name="Rasmussen S."/>
            <person name="Li J."/>
            <person name="Sunagawa S."/>
            <person name="Plichta D."/>
            <person name="Gautier L."/>
            <person name="Le Chatelier E."/>
            <person name="Peletier E."/>
            <person name="Bonde I."/>
            <person name="Nielsen T."/>
            <person name="Manichanh C."/>
            <person name="Arumugam M."/>
            <person name="Batto J."/>
            <person name="Santos M.B.Q.D."/>
            <person name="Blom N."/>
            <person name="Borruel N."/>
            <person name="Burgdorf K.S."/>
            <person name="Boumezbeur F."/>
            <person name="Casellas F."/>
            <person name="Dore J."/>
            <person name="Guarner F."/>
            <person name="Hansen T."/>
            <person name="Hildebrand F."/>
            <person name="Kaas R.S."/>
            <person name="Kennedy S."/>
            <person name="Kristiansen K."/>
            <person name="Kultima J.R."/>
            <person name="Leonard P."/>
            <person name="Levenez F."/>
            <person name="Lund O."/>
            <person name="Moumen B."/>
            <person name="Le Paslier D."/>
            <person name="Pons N."/>
            <person name="Pedersen O."/>
            <person name="Prifti E."/>
            <person name="Qin J."/>
            <person name="Raes J."/>
            <person name="Tap J."/>
            <person name="Tims S."/>
            <person name="Ussery D.W."/>
            <person name="Yamada T."/>
            <person name="MetaHit consortium"/>
            <person name="Renault P."/>
            <person name="Sicheritz-Ponten T."/>
            <person name="Bork P."/>
            <person name="Wang J."/>
            <person name="Brunak S."/>
            <person name="Ehrlich S.D."/>
        </authorList>
    </citation>
    <scope>NUCLEOTIDE SEQUENCE [LARGE SCALE GENOMIC DNA]</scope>
</reference>
<sequence>MNLIDDENYVSERLHLIDKPLHSCLELSPELRSGNDRGHINKINLLAPEPERHVSCGDLNCKRLGNGGLSDTGFADKAGIVLLTAAKDLHDPGKLTVSADNPVDPTVFCLCGKVSAVLSEEFSPVVWLTLHSGLFLGLHTSGKRQHPAEELHEVYRRSLSVVGASLVRNGVGKLGSILDFRLHLFKVFLGYTVLLHHRIDL</sequence>
<proteinExistence type="predicted"/>
<gene>
    <name evidence="1" type="ORF">BN580_01817</name>
</gene>
<protein>
    <submittedName>
        <fullName evidence="1">Uncharacterized protein</fullName>
    </submittedName>
</protein>